<evidence type="ECO:0000313" key="2">
    <source>
        <dbReference type="Proteomes" id="UP000597138"/>
    </source>
</evidence>
<name>A0ABQ1RNK8_9BURK</name>
<keyword evidence="2" id="KW-1185">Reference proteome</keyword>
<protein>
    <recommendedName>
        <fullName evidence="3">ABC transporter substrate-binding protein</fullName>
    </recommendedName>
</protein>
<comment type="caution">
    <text evidence="1">The sequence shown here is derived from an EMBL/GenBank/DDBJ whole genome shotgun (WGS) entry which is preliminary data.</text>
</comment>
<organism evidence="1 2">
    <name type="scientific">Caballeronia grimmiae</name>
    <dbReference type="NCBI Taxonomy" id="1071679"/>
    <lineage>
        <taxon>Bacteria</taxon>
        <taxon>Pseudomonadati</taxon>
        <taxon>Pseudomonadota</taxon>
        <taxon>Betaproteobacteria</taxon>
        <taxon>Burkholderiales</taxon>
        <taxon>Burkholderiaceae</taxon>
        <taxon>Caballeronia</taxon>
    </lineage>
</organism>
<dbReference type="Proteomes" id="UP000597138">
    <property type="component" value="Unassembled WGS sequence"/>
</dbReference>
<sequence>MRYPVTDEVIRAQQDAANIVFEKKVIPRRIDVRQAVLQIK</sequence>
<reference evidence="2" key="1">
    <citation type="journal article" date="2019" name="Int. J. Syst. Evol. Microbiol.">
        <title>The Global Catalogue of Microorganisms (GCM) 10K type strain sequencing project: providing services to taxonomists for standard genome sequencing and annotation.</title>
        <authorList>
            <consortium name="The Broad Institute Genomics Platform"/>
            <consortium name="The Broad Institute Genome Sequencing Center for Infectious Disease"/>
            <person name="Wu L."/>
            <person name="Ma J."/>
        </authorList>
    </citation>
    <scope>NUCLEOTIDE SEQUENCE [LARGE SCALE GENOMIC DNA]</scope>
    <source>
        <strain evidence="2">CGMCC 1.11013</strain>
    </source>
</reference>
<evidence type="ECO:0008006" key="3">
    <source>
        <dbReference type="Google" id="ProtNLM"/>
    </source>
</evidence>
<gene>
    <name evidence="1" type="ORF">GCM10010985_32110</name>
</gene>
<proteinExistence type="predicted"/>
<accession>A0ABQ1RNK8</accession>
<dbReference type="EMBL" id="BMEG01000005">
    <property type="protein sequence ID" value="GGD75175.1"/>
    <property type="molecule type" value="Genomic_DNA"/>
</dbReference>
<evidence type="ECO:0000313" key="1">
    <source>
        <dbReference type="EMBL" id="GGD75175.1"/>
    </source>
</evidence>
<dbReference type="Gene3D" id="3.40.190.10">
    <property type="entry name" value="Periplasmic binding protein-like II"/>
    <property type="match status" value="1"/>
</dbReference>